<evidence type="ECO:0000313" key="2">
    <source>
        <dbReference type="EMBL" id="OHV21287.1"/>
    </source>
</evidence>
<comment type="caution">
    <text evidence="2">The sequence shown here is derived from an EMBL/GenBank/DDBJ whole genome shotgun (WGS) entry which is preliminary data.</text>
</comment>
<feature type="region of interest" description="Disordered" evidence="1">
    <location>
        <begin position="24"/>
        <end position="65"/>
    </location>
</feature>
<organism evidence="2 3">
    <name type="scientific">Parafrankia soli</name>
    <dbReference type="NCBI Taxonomy" id="2599596"/>
    <lineage>
        <taxon>Bacteria</taxon>
        <taxon>Bacillati</taxon>
        <taxon>Actinomycetota</taxon>
        <taxon>Actinomycetes</taxon>
        <taxon>Frankiales</taxon>
        <taxon>Frankiaceae</taxon>
        <taxon>Parafrankia</taxon>
    </lineage>
</organism>
<dbReference type="EMBL" id="MAXA01000256">
    <property type="protein sequence ID" value="OHV21287.1"/>
    <property type="molecule type" value="Genomic_DNA"/>
</dbReference>
<keyword evidence="3" id="KW-1185">Reference proteome</keyword>
<proteinExistence type="predicted"/>
<protein>
    <submittedName>
        <fullName evidence="2">Uncharacterized protein</fullName>
    </submittedName>
</protein>
<dbReference type="AlphaFoldDB" id="A0A1S1PJ52"/>
<evidence type="ECO:0000313" key="3">
    <source>
        <dbReference type="Proteomes" id="UP000179769"/>
    </source>
</evidence>
<gene>
    <name evidence="2" type="ORF">BBK14_26950</name>
</gene>
<name>A0A1S1PJ52_9ACTN</name>
<accession>A0A1S1PJ52</accession>
<reference evidence="3" key="1">
    <citation type="submission" date="2016-07" db="EMBL/GenBank/DDBJ databases">
        <title>Frankia sp. NRRL B-16219 Genome sequencing.</title>
        <authorList>
            <person name="Ghodhbane-Gtari F."/>
            <person name="Swanson E."/>
            <person name="Gueddou A."/>
            <person name="Louati M."/>
            <person name="Nouioui I."/>
            <person name="Hezbri K."/>
            <person name="Abebe-Akele F."/>
            <person name="Simpson S."/>
            <person name="Morris K."/>
            <person name="Thomas K."/>
            <person name="Gtari M."/>
            <person name="Tisa L.S."/>
        </authorList>
    </citation>
    <scope>NUCLEOTIDE SEQUENCE [LARGE SCALE GENOMIC DNA]</scope>
    <source>
        <strain evidence="3">NRRL B-16219</strain>
    </source>
</reference>
<sequence length="65" mass="6613">MGVTEFQRPVRPVVLAALSADSVPDVPVAPVGTGGCRHGQRDEAYQPRAPVAGPPAETPAAPSPI</sequence>
<evidence type="ECO:0000256" key="1">
    <source>
        <dbReference type="SAM" id="MobiDB-lite"/>
    </source>
</evidence>
<dbReference type="Proteomes" id="UP000179769">
    <property type="component" value="Unassembled WGS sequence"/>
</dbReference>
<feature type="compositionally biased region" description="Pro residues" evidence="1">
    <location>
        <begin position="52"/>
        <end position="65"/>
    </location>
</feature>